<sequence>MLYPQRVDYILKALQLGQSVKVADLSRALQISVDTVRRDLKNMEQEGLVKYVRGGACLPDTVLSFASFAGREIVHAEQKRIAARKACHLVQEGDIVALNSGTTNTVLSQELVQLSFPFTVVTNNYAALSILMQNAYINLIAIGGSVDRLERSSYGAQCVQEFDAYIPDLAFLSLNAVNVSEGFTDFRLNEIPIIQLLARNSKQVVAVMDGSKFNKLSKRKVLALDEVDVLISDDLSHAGSLQKAGLKLQ</sequence>
<evidence type="ECO:0000256" key="1">
    <source>
        <dbReference type="ARBA" id="ARBA00023015"/>
    </source>
</evidence>
<dbReference type="InterPro" id="IPR036390">
    <property type="entry name" value="WH_DNA-bd_sf"/>
</dbReference>
<dbReference type="CDD" id="cd00090">
    <property type="entry name" value="HTH_ARSR"/>
    <property type="match status" value="1"/>
</dbReference>
<organism evidence="5 6">
    <name type="scientific">Candidatus Anaerobiospirillum merdipullorum</name>
    <dbReference type="NCBI Taxonomy" id="2838450"/>
    <lineage>
        <taxon>Bacteria</taxon>
        <taxon>Pseudomonadati</taxon>
        <taxon>Pseudomonadota</taxon>
        <taxon>Gammaproteobacteria</taxon>
        <taxon>Aeromonadales</taxon>
        <taxon>Succinivibrionaceae</taxon>
        <taxon>Anaerobiospirillum</taxon>
    </lineage>
</organism>
<dbReference type="GO" id="GO:0003677">
    <property type="term" value="F:DNA binding"/>
    <property type="evidence" value="ECO:0007669"/>
    <property type="project" value="UniProtKB-KW"/>
</dbReference>
<reference evidence="5" key="2">
    <citation type="submission" date="2021-04" db="EMBL/GenBank/DDBJ databases">
        <authorList>
            <person name="Gilroy R."/>
        </authorList>
    </citation>
    <scope>NUCLEOTIDE SEQUENCE</scope>
    <source>
        <strain evidence="5">687</strain>
    </source>
</reference>
<reference evidence="5" key="1">
    <citation type="journal article" date="2021" name="PeerJ">
        <title>Extensive microbial diversity within the chicken gut microbiome revealed by metagenomics and culture.</title>
        <authorList>
            <person name="Gilroy R."/>
            <person name="Ravi A."/>
            <person name="Getino M."/>
            <person name="Pursley I."/>
            <person name="Horton D.L."/>
            <person name="Alikhan N.F."/>
            <person name="Baker D."/>
            <person name="Gharbi K."/>
            <person name="Hall N."/>
            <person name="Watson M."/>
            <person name="Adriaenssens E.M."/>
            <person name="Foster-Nyarko E."/>
            <person name="Jarju S."/>
            <person name="Secka A."/>
            <person name="Antonio M."/>
            <person name="Oren A."/>
            <person name="Chaudhuri R.R."/>
            <person name="La Ragione R."/>
            <person name="Hildebrand F."/>
            <person name="Pallen M.J."/>
        </authorList>
    </citation>
    <scope>NUCLEOTIDE SEQUENCE</scope>
    <source>
        <strain evidence="5">687</strain>
    </source>
</reference>
<name>A0A9E2KN99_9GAMM</name>
<dbReference type="InterPro" id="IPR014036">
    <property type="entry name" value="DeoR-like_C"/>
</dbReference>
<dbReference type="Proteomes" id="UP000824150">
    <property type="component" value="Unassembled WGS sequence"/>
</dbReference>
<evidence type="ECO:0000313" key="5">
    <source>
        <dbReference type="EMBL" id="MBU3826062.1"/>
    </source>
</evidence>
<dbReference type="PANTHER" id="PTHR30363">
    <property type="entry name" value="HTH-TYPE TRANSCRIPTIONAL REGULATOR SRLR-RELATED"/>
    <property type="match status" value="1"/>
</dbReference>
<dbReference type="InterPro" id="IPR001034">
    <property type="entry name" value="DeoR_HTH"/>
</dbReference>
<dbReference type="AlphaFoldDB" id="A0A9E2KN99"/>
<dbReference type="SMART" id="SM00420">
    <property type="entry name" value="HTH_DEOR"/>
    <property type="match status" value="1"/>
</dbReference>
<dbReference type="PANTHER" id="PTHR30363:SF44">
    <property type="entry name" value="AGA OPERON TRANSCRIPTIONAL REPRESSOR-RELATED"/>
    <property type="match status" value="1"/>
</dbReference>
<dbReference type="Pfam" id="PF08220">
    <property type="entry name" value="HTH_DeoR"/>
    <property type="match status" value="1"/>
</dbReference>
<evidence type="ECO:0000259" key="4">
    <source>
        <dbReference type="PROSITE" id="PS51000"/>
    </source>
</evidence>
<dbReference type="SMART" id="SM01134">
    <property type="entry name" value="DeoRC"/>
    <property type="match status" value="1"/>
</dbReference>
<feature type="domain" description="HTH deoR-type" evidence="4">
    <location>
        <begin position="3"/>
        <end position="58"/>
    </location>
</feature>
<dbReference type="PROSITE" id="PS51000">
    <property type="entry name" value="HTH_DEOR_2"/>
    <property type="match status" value="1"/>
</dbReference>
<gene>
    <name evidence="5" type="ORF">IAA31_01010</name>
</gene>
<keyword evidence="2 5" id="KW-0238">DNA-binding</keyword>
<dbReference type="InterPro" id="IPR050313">
    <property type="entry name" value="Carb_Metab_HTH_regulators"/>
</dbReference>
<evidence type="ECO:0000313" key="6">
    <source>
        <dbReference type="Proteomes" id="UP000824150"/>
    </source>
</evidence>
<dbReference type="InterPro" id="IPR037171">
    <property type="entry name" value="NagB/RpiA_transferase-like"/>
</dbReference>
<dbReference type="GO" id="GO:0003700">
    <property type="term" value="F:DNA-binding transcription factor activity"/>
    <property type="evidence" value="ECO:0007669"/>
    <property type="project" value="InterPro"/>
</dbReference>
<evidence type="ECO:0000256" key="3">
    <source>
        <dbReference type="ARBA" id="ARBA00023163"/>
    </source>
</evidence>
<dbReference type="PROSITE" id="PS00894">
    <property type="entry name" value="HTH_DEOR_1"/>
    <property type="match status" value="1"/>
</dbReference>
<dbReference type="SUPFAM" id="SSF46785">
    <property type="entry name" value="Winged helix' DNA-binding domain"/>
    <property type="match status" value="1"/>
</dbReference>
<comment type="caution">
    <text evidence="5">The sequence shown here is derived from an EMBL/GenBank/DDBJ whole genome shotgun (WGS) entry which is preliminary data.</text>
</comment>
<dbReference type="Pfam" id="PF00455">
    <property type="entry name" value="DeoRC"/>
    <property type="match status" value="1"/>
</dbReference>
<keyword evidence="3" id="KW-0804">Transcription</keyword>
<dbReference type="Gene3D" id="1.10.10.10">
    <property type="entry name" value="Winged helix-like DNA-binding domain superfamily/Winged helix DNA-binding domain"/>
    <property type="match status" value="1"/>
</dbReference>
<dbReference type="SUPFAM" id="SSF100950">
    <property type="entry name" value="NagB/RpiA/CoA transferase-like"/>
    <property type="match status" value="1"/>
</dbReference>
<accession>A0A9E2KN99</accession>
<dbReference type="EMBL" id="JAHLFG010000009">
    <property type="protein sequence ID" value="MBU3826062.1"/>
    <property type="molecule type" value="Genomic_DNA"/>
</dbReference>
<dbReference type="InterPro" id="IPR011991">
    <property type="entry name" value="ArsR-like_HTH"/>
</dbReference>
<dbReference type="InterPro" id="IPR036388">
    <property type="entry name" value="WH-like_DNA-bd_sf"/>
</dbReference>
<dbReference type="Gene3D" id="3.40.50.1360">
    <property type="match status" value="1"/>
</dbReference>
<protein>
    <submittedName>
        <fullName evidence="5">DeoR/GlpR family DNA-binding transcription regulator</fullName>
    </submittedName>
</protein>
<keyword evidence="1" id="KW-0805">Transcription regulation</keyword>
<dbReference type="InterPro" id="IPR018356">
    <property type="entry name" value="Tscrpt_reg_HTH_DeoR_CS"/>
</dbReference>
<evidence type="ECO:0000256" key="2">
    <source>
        <dbReference type="ARBA" id="ARBA00023125"/>
    </source>
</evidence>
<dbReference type="PRINTS" id="PR00037">
    <property type="entry name" value="HTHLACR"/>
</dbReference>
<proteinExistence type="predicted"/>